<dbReference type="AlphaFoldDB" id="A0A9D9EPW4"/>
<evidence type="ECO:0000256" key="2">
    <source>
        <dbReference type="ARBA" id="ARBA00005336"/>
    </source>
</evidence>
<sequence>MTDSELLAQIFMFGWAGGEPSREVIAWVEERSLGNIKIFGWDTFDTEKVASAVNLLQGLAGRGRFGIPLFVATDQEGGLIRHVKGRTSETPGNLAIGASAVPADAYYSGYYIAAELAALGINLNFAPTVDLYTNHQSTVIATRSFGEDPQAAGILGAAFAKGTRDAGVLPTAKHFPGHGGTSLDSHGHLPVIGISPETLHNRELVPFRALIDAGIPAIMSAHISFPRITGSGEPATFSSYLLRTLLRQELGYQGLIITDDIMMNGATQYAGSVSRAVEMAILAGNDIVESSTTPGFHDAFWTRNLRNMERRPDFREAVKSAARRVIEAKLRYFKSGNSVPLQADTAAIPERVPAPGSGDFFLSQAAGAVTVLYGGEHLPVQGGGENMLITAAYQEFRDAGTARFPQAETARMNAGIFQLDFTRYDTVIFGVSSEANLEILNTLRHYIPAHATVIAVAIQSPVLLSESPTPDAAIAMYSASPFSFTAAFAALAGDFVPDGGLPLHNMHFAGGNGR</sequence>
<evidence type="ECO:0000313" key="8">
    <source>
        <dbReference type="Proteomes" id="UP000823616"/>
    </source>
</evidence>
<dbReference type="GO" id="GO:0004563">
    <property type="term" value="F:beta-N-acetylhexosaminidase activity"/>
    <property type="evidence" value="ECO:0007669"/>
    <property type="project" value="UniProtKB-EC"/>
</dbReference>
<dbReference type="Pfam" id="PF00933">
    <property type="entry name" value="Glyco_hydro_3"/>
    <property type="match status" value="1"/>
</dbReference>
<protein>
    <recommendedName>
        <fullName evidence="3">beta-N-acetylhexosaminidase</fullName>
        <ecNumber evidence="3">3.2.1.52</ecNumber>
    </recommendedName>
</protein>
<keyword evidence="4 7" id="KW-0378">Hydrolase</keyword>
<dbReference type="InterPro" id="IPR050226">
    <property type="entry name" value="NagZ_Beta-hexosaminidase"/>
</dbReference>
<accession>A0A9D9EPW4</accession>
<evidence type="ECO:0000256" key="3">
    <source>
        <dbReference type="ARBA" id="ARBA00012663"/>
    </source>
</evidence>
<dbReference type="InterPro" id="IPR036962">
    <property type="entry name" value="Glyco_hydro_3_N_sf"/>
</dbReference>
<dbReference type="PANTHER" id="PTHR30480">
    <property type="entry name" value="BETA-HEXOSAMINIDASE-RELATED"/>
    <property type="match status" value="1"/>
</dbReference>
<reference evidence="7" key="1">
    <citation type="submission" date="2020-10" db="EMBL/GenBank/DDBJ databases">
        <authorList>
            <person name="Gilroy R."/>
        </authorList>
    </citation>
    <scope>NUCLEOTIDE SEQUENCE</scope>
    <source>
        <strain evidence="7">B3-4054</strain>
    </source>
</reference>
<dbReference type="InterPro" id="IPR001764">
    <property type="entry name" value="Glyco_hydro_3_N"/>
</dbReference>
<organism evidence="7 8">
    <name type="scientific">Candidatus Avitreponema avistercoris</name>
    <dbReference type="NCBI Taxonomy" id="2840705"/>
    <lineage>
        <taxon>Bacteria</taxon>
        <taxon>Pseudomonadati</taxon>
        <taxon>Spirochaetota</taxon>
        <taxon>Spirochaetia</taxon>
        <taxon>Spirochaetales</taxon>
        <taxon>Candidatus Avitreponema</taxon>
    </lineage>
</organism>
<evidence type="ECO:0000259" key="6">
    <source>
        <dbReference type="Pfam" id="PF00933"/>
    </source>
</evidence>
<dbReference type="PANTHER" id="PTHR30480:SF13">
    <property type="entry name" value="BETA-HEXOSAMINIDASE"/>
    <property type="match status" value="1"/>
</dbReference>
<dbReference type="InterPro" id="IPR017853">
    <property type="entry name" value="GH"/>
</dbReference>
<evidence type="ECO:0000313" key="7">
    <source>
        <dbReference type="EMBL" id="MBO8450908.1"/>
    </source>
</evidence>
<comment type="caution">
    <text evidence="7">The sequence shown here is derived from an EMBL/GenBank/DDBJ whole genome shotgun (WGS) entry which is preliminary data.</text>
</comment>
<reference evidence="7" key="2">
    <citation type="journal article" date="2021" name="PeerJ">
        <title>Extensive microbial diversity within the chicken gut microbiome revealed by metagenomics and culture.</title>
        <authorList>
            <person name="Gilroy R."/>
            <person name="Ravi A."/>
            <person name="Getino M."/>
            <person name="Pursley I."/>
            <person name="Horton D.L."/>
            <person name="Alikhan N.F."/>
            <person name="Baker D."/>
            <person name="Gharbi K."/>
            <person name="Hall N."/>
            <person name="Watson M."/>
            <person name="Adriaenssens E.M."/>
            <person name="Foster-Nyarko E."/>
            <person name="Jarju S."/>
            <person name="Secka A."/>
            <person name="Antonio M."/>
            <person name="Oren A."/>
            <person name="Chaudhuri R.R."/>
            <person name="La Ragione R."/>
            <person name="Hildebrand F."/>
            <person name="Pallen M.J."/>
        </authorList>
    </citation>
    <scope>NUCLEOTIDE SEQUENCE</scope>
    <source>
        <strain evidence="7">B3-4054</strain>
    </source>
</reference>
<dbReference type="Proteomes" id="UP000823616">
    <property type="component" value="Unassembled WGS sequence"/>
</dbReference>
<comment type="similarity">
    <text evidence="2">Belongs to the glycosyl hydrolase 3 family.</text>
</comment>
<gene>
    <name evidence="7" type="ORF">IAA96_07365</name>
</gene>
<comment type="catalytic activity">
    <reaction evidence="1">
        <text>Hydrolysis of terminal non-reducing N-acetyl-D-hexosamine residues in N-acetyl-beta-D-hexosaminides.</text>
        <dbReference type="EC" id="3.2.1.52"/>
    </reaction>
</comment>
<evidence type="ECO:0000256" key="5">
    <source>
        <dbReference type="ARBA" id="ARBA00023295"/>
    </source>
</evidence>
<feature type="domain" description="Glycoside hydrolase family 3 N-terminal" evidence="6">
    <location>
        <begin position="15"/>
        <end position="288"/>
    </location>
</feature>
<proteinExistence type="inferred from homology"/>
<evidence type="ECO:0000256" key="1">
    <source>
        <dbReference type="ARBA" id="ARBA00001231"/>
    </source>
</evidence>
<keyword evidence="5" id="KW-0326">Glycosidase</keyword>
<dbReference type="EMBL" id="JADIMS010000138">
    <property type="protein sequence ID" value="MBO8450908.1"/>
    <property type="molecule type" value="Genomic_DNA"/>
</dbReference>
<evidence type="ECO:0000256" key="4">
    <source>
        <dbReference type="ARBA" id="ARBA00022801"/>
    </source>
</evidence>
<dbReference type="EC" id="3.2.1.52" evidence="3"/>
<dbReference type="Gene3D" id="3.20.20.300">
    <property type="entry name" value="Glycoside hydrolase, family 3, N-terminal domain"/>
    <property type="match status" value="1"/>
</dbReference>
<dbReference type="GO" id="GO:0009254">
    <property type="term" value="P:peptidoglycan turnover"/>
    <property type="evidence" value="ECO:0007669"/>
    <property type="project" value="TreeGrafter"/>
</dbReference>
<name>A0A9D9EPW4_9SPIR</name>
<dbReference type="GO" id="GO:0005975">
    <property type="term" value="P:carbohydrate metabolic process"/>
    <property type="evidence" value="ECO:0007669"/>
    <property type="project" value="InterPro"/>
</dbReference>
<dbReference type="SUPFAM" id="SSF51445">
    <property type="entry name" value="(Trans)glycosidases"/>
    <property type="match status" value="1"/>
</dbReference>